<reference evidence="2 3" key="1">
    <citation type="submission" date="2024-01" db="EMBL/GenBank/DDBJ databases">
        <title>The complete chloroplast genome sequence of Lithospermum erythrorhizon: insights into the phylogenetic relationship among Boraginaceae species and the maternal lineages of purple gromwells.</title>
        <authorList>
            <person name="Okada T."/>
            <person name="Watanabe K."/>
        </authorList>
    </citation>
    <scope>NUCLEOTIDE SEQUENCE [LARGE SCALE GENOMIC DNA]</scope>
</reference>
<feature type="compositionally biased region" description="Pro residues" evidence="1">
    <location>
        <begin position="67"/>
        <end position="77"/>
    </location>
</feature>
<gene>
    <name evidence="2" type="ORF">LIER_00240</name>
</gene>
<dbReference type="EMBL" id="BAABME010000016">
    <property type="protein sequence ID" value="GAA0138505.1"/>
    <property type="molecule type" value="Genomic_DNA"/>
</dbReference>
<comment type="caution">
    <text evidence="2">The sequence shown here is derived from an EMBL/GenBank/DDBJ whole genome shotgun (WGS) entry which is preliminary data.</text>
</comment>
<evidence type="ECO:0000313" key="3">
    <source>
        <dbReference type="Proteomes" id="UP001454036"/>
    </source>
</evidence>
<proteinExistence type="predicted"/>
<dbReference type="AlphaFoldDB" id="A0AAV3NGS5"/>
<dbReference type="PANTHER" id="PTHR35985">
    <property type="entry name" value="OS07G0675200 PROTEIN"/>
    <property type="match status" value="1"/>
</dbReference>
<evidence type="ECO:0000256" key="1">
    <source>
        <dbReference type="SAM" id="MobiDB-lite"/>
    </source>
</evidence>
<evidence type="ECO:0000313" key="2">
    <source>
        <dbReference type="EMBL" id="GAA0138505.1"/>
    </source>
</evidence>
<organism evidence="2 3">
    <name type="scientific">Lithospermum erythrorhizon</name>
    <name type="common">Purple gromwell</name>
    <name type="synonym">Lithospermum officinale var. erythrorhizon</name>
    <dbReference type="NCBI Taxonomy" id="34254"/>
    <lineage>
        <taxon>Eukaryota</taxon>
        <taxon>Viridiplantae</taxon>
        <taxon>Streptophyta</taxon>
        <taxon>Embryophyta</taxon>
        <taxon>Tracheophyta</taxon>
        <taxon>Spermatophyta</taxon>
        <taxon>Magnoliopsida</taxon>
        <taxon>eudicotyledons</taxon>
        <taxon>Gunneridae</taxon>
        <taxon>Pentapetalae</taxon>
        <taxon>asterids</taxon>
        <taxon>lamiids</taxon>
        <taxon>Boraginales</taxon>
        <taxon>Boraginaceae</taxon>
        <taxon>Boraginoideae</taxon>
        <taxon>Lithospermeae</taxon>
        <taxon>Lithospermum</taxon>
    </lineage>
</organism>
<accession>A0AAV3NGS5</accession>
<sequence length="212" mass="23810">MQSRLALNKLVSTTTINRHLLQRSLASSGGAEGRTADPNVHATDPEDTYPEERPLGTPTKEQHPINPFVPPSPPHSPSPKLESNAINPPIDPINQQRRRVFSLKDVSCVGVDGTPWPEDEMDRRRQIDERVEDDREYYEDHKASPLAEIEVARATDGGYFGGDGVVLFRPEQLDTAEDSLTRARMMFLENATRGDPHSPHGRLLRALRGQYW</sequence>
<keyword evidence="3" id="KW-1185">Reference proteome</keyword>
<protein>
    <submittedName>
        <fullName evidence="2">Uncharacterized protein</fullName>
    </submittedName>
</protein>
<feature type="region of interest" description="Disordered" evidence="1">
    <location>
        <begin position="26"/>
        <end position="92"/>
    </location>
</feature>
<dbReference type="Proteomes" id="UP001454036">
    <property type="component" value="Unassembled WGS sequence"/>
</dbReference>
<name>A0AAV3NGS5_LITER</name>
<dbReference type="PANTHER" id="PTHR35985:SF1">
    <property type="entry name" value="OS07G0675200 PROTEIN"/>
    <property type="match status" value="1"/>
</dbReference>